<dbReference type="InterPro" id="IPR039795">
    <property type="entry name" value="LTN1/Rkr1"/>
</dbReference>
<dbReference type="InterPro" id="IPR039804">
    <property type="entry name" value="RING-CH-C4HC3_LTN1"/>
</dbReference>
<evidence type="ECO:0000256" key="8">
    <source>
        <dbReference type="ARBA" id="ARBA00022679"/>
    </source>
</evidence>
<dbReference type="SMART" id="SM01197">
    <property type="entry name" value="FANCL_C"/>
    <property type="match status" value="1"/>
</dbReference>
<dbReference type="SMART" id="SM00744">
    <property type="entry name" value="RINGv"/>
    <property type="match status" value="1"/>
</dbReference>
<dbReference type="InterPro" id="IPR054477">
    <property type="entry name" value="LTN1_E3_ligase_6th"/>
</dbReference>
<evidence type="ECO:0000256" key="13">
    <source>
        <dbReference type="ARBA" id="ARBA00022833"/>
    </source>
</evidence>
<dbReference type="SUPFAM" id="SSF57850">
    <property type="entry name" value="RING/U-box"/>
    <property type="match status" value="1"/>
</dbReference>
<evidence type="ECO:0000313" key="18">
    <source>
        <dbReference type="EMBL" id="CAI4048795.1"/>
    </source>
</evidence>
<organism evidence="18 19">
    <name type="scientific">Saccharomyces kudriavzevii (strain ATCC MYA-4449 / AS 2.2408 / CBS 8840 / NBRC 1802 / NCYC 2889)</name>
    <name type="common">Yeast</name>
    <dbReference type="NCBI Taxonomy" id="226230"/>
    <lineage>
        <taxon>Eukaryota</taxon>
        <taxon>Fungi</taxon>
        <taxon>Dikarya</taxon>
        <taxon>Ascomycota</taxon>
        <taxon>Saccharomycotina</taxon>
        <taxon>Saccharomycetes</taxon>
        <taxon>Saccharomycetales</taxon>
        <taxon>Saccharomycetaceae</taxon>
        <taxon>Saccharomyces</taxon>
    </lineage>
</organism>
<evidence type="ECO:0000313" key="19">
    <source>
        <dbReference type="Proteomes" id="UP001162087"/>
    </source>
</evidence>
<evidence type="ECO:0000256" key="11">
    <source>
        <dbReference type="ARBA" id="ARBA00022771"/>
    </source>
</evidence>
<keyword evidence="19" id="KW-1185">Reference proteome</keyword>
<dbReference type="EMBL" id="OX365908">
    <property type="protein sequence ID" value="CAI4048795.1"/>
    <property type="molecule type" value="Genomic_DNA"/>
</dbReference>
<dbReference type="Proteomes" id="UP001162087">
    <property type="component" value="Chromosome 13"/>
</dbReference>
<keyword evidence="13 16" id="KW-0862">Zinc</keyword>
<keyword evidence="12 16" id="KW-0833">Ubl conjugation pathway</keyword>
<keyword evidence="8 16" id="KW-0808">Transferase</keyword>
<dbReference type="InterPro" id="IPR013083">
    <property type="entry name" value="Znf_RING/FYVE/PHD"/>
</dbReference>
<evidence type="ECO:0000256" key="14">
    <source>
        <dbReference type="ARBA" id="ARBA00055150"/>
    </source>
</evidence>
<proteinExistence type="inferred from homology"/>
<comment type="subunit">
    <text evidence="16">Component of the ribosome quality control complex (RQC).</text>
</comment>
<evidence type="ECO:0000256" key="16">
    <source>
        <dbReference type="RuleBase" id="RU367090"/>
    </source>
</evidence>
<dbReference type="Pfam" id="PF22958">
    <property type="entry name" value="Ltn1_1st"/>
    <property type="match status" value="1"/>
</dbReference>
<comment type="similarity">
    <text evidence="4 16">Belongs to the LTN1 family.</text>
</comment>
<dbReference type="InterPro" id="IPR054476">
    <property type="entry name" value="Ltn1_N"/>
</dbReference>
<dbReference type="CDD" id="cd16491">
    <property type="entry name" value="RING-CH-C4HC3_LTN1"/>
    <property type="match status" value="1"/>
</dbReference>
<dbReference type="Pfam" id="PF13639">
    <property type="entry name" value="zf-RING_2"/>
    <property type="match status" value="1"/>
</dbReference>
<evidence type="ECO:0000259" key="17">
    <source>
        <dbReference type="PROSITE" id="PS50089"/>
    </source>
</evidence>
<gene>
    <name evidence="18" type="primary">SKDI13G3780</name>
    <name evidence="18" type="ORF">SKDI_13G3780</name>
</gene>
<dbReference type="InterPro" id="IPR011016">
    <property type="entry name" value="Znf_RING-CH"/>
</dbReference>
<dbReference type="GO" id="GO:0005829">
    <property type="term" value="C:cytosol"/>
    <property type="evidence" value="ECO:0007669"/>
    <property type="project" value="UniProtKB-SubCell"/>
</dbReference>
<dbReference type="GO" id="GO:1990116">
    <property type="term" value="P:ribosome-associated ubiquitin-dependent protein catabolic process"/>
    <property type="evidence" value="ECO:0007669"/>
    <property type="project" value="UniProtKB-UniRule"/>
</dbReference>
<dbReference type="PANTHER" id="PTHR12389">
    <property type="entry name" value="ZINC FINGER PROTEIN 294"/>
    <property type="match status" value="1"/>
</dbReference>
<keyword evidence="11 15" id="KW-0863">Zinc-finger</keyword>
<evidence type="ECO:0000256" key="1">
    <source>
        <dbReference type="ARBA" id="ARBA00000900"/>
    </source>
</evidence>
<evidence type="ECO:0000256" key="15">
    <source>
        <dbReference type="PROSITE-ProRule" id="PRU00175"/>
    </source>
</evidence>
<dbReference type="Pfam" id="PF22999">
    <property type="entry name" value="LTN1_E3_ligase_6th"/>
    <property type="match status" value="1"/>
</dbReference>
<evidence type="ECO:0000256" key="2">
    <source>
        <dbReference type="ARBA" id="ARBA00004514"/>
    </source>
</evidence>
<dbReference type="Gene3D" id="3.30.40.10">
    <property type="entry name" value="Zinc/RING finger domain, C3HC4 (zinc finger)"/>
    <property type="match status" value="1"/>
</dbReference>
<evidence type="ECO:0000256" key="12">
    <source>
        <dbReference type="ARBA" id="ARBA00022786"/>
    </source>
</evidence>
<dbReference type="GO" id="GO:0043023">
    <property type="term" value="F:ribosomal large subunit binding"/>
    <property type="evidence" value="ECO:0007669"/>
    <property type="project" value="TreeGrafter"/>
</dbReference>
<keyword evidence="10" id="KW-0677">Repeat</keyword>
<dbReference type="FunFam" id="3.30.40.10:FF:000038">
    <property type="entry name" value="E3 ubiquitin-protein ligase listerin"/>
    <property type="match status" value="1"/>
</dbReference>
<comment type="subcellular location">
    <subcellularLocation>
        <location evidence="2">Cytoplasm</location>
        <location evidence="2">Cytosol</location>
    </subcellularLocation>
</comment>
<accession>A0AA35J4T3</accession>
<name>A0AA35J4T3_SACK1</name>
<evidence type="ECO:0000256" key="3">
    <source>
        <dbReference type="ARBA" id="ARBA00004906"/>
    </source>
</evidence>
<dbReference type="GO" id="GO:0008270">
    <property type="term" value="F:zinc ion binding"/>
    <property type="evidence" value="ECO:0007669"/>
    <property type="project" value="UniProtKB-KW"/>
</dbReference>
<comment type="catalytic activity">
    <reaction evidence="1 16">
        <text>S-ubiquitinyl-[E2 ubiquitin-conjugating enzyme]-L-cysteine + [acceptor protein]-L-lysine = [E2 ubiquitin-conjugating enzyme]-L-cysteine + N(6)-ubiquitinyl-[acceptor protein]-L-lysine.</text>
        <dbReference type="EC" id="2.3.2.27"/>
    </reaction>
</comment>
<feature type="domain" description="RING-type" evidence="17">
    <location>
        <begin position="1510"/>
        <end position="1557"/>
    </location>
</feature>
<comment type="pathway">
    <text evidence="3 16">Protein modification; protein ubiquitination.</text>
</comment>
<evidence type="ECO:0000256" key="6">
    <source>
        <dbReference type="ARBA" id="ARBA00017157"/>
    </source>
</evidence>
<dbReference type="InterPro" id="IPR001841">
    <property type="entry name" value="Znf_RING"/>
</dbReference>
<evidence type="ECO:0000256" key="9">
    <source>
        <dbReference type="ARBA" id="ARBA00022723"/>
    </source>
</evidence>
<dbReference type="RefSeq" id="XP_056084408.1">
    <property type="nucleotide sequence ID" value="XM_056230496.1"/>
</dbReference>
<dbReference type="InterPro" id="IPR054478">
    <property type="entry name" value="LTN1_UBC"/>
</dbReference>
<reference evidence="18" key="1">
    <citation type="submission" date="2022-10" db="EMBL/GenBank/DDBJ databases">
        <authorList>
            <person name="Byrne P K."/>
        </authorList>
    </citation>
    <scope>NUCLEOTIDE SEQUENCE</scope>
    <source>
        <strain evidence="18">IFO1802</strain>
    </source>
</reference>
<protein>
    <recommendedName>
        <fullName evidence="6 16">E3 ubiquitin-protein ligase listerin</fullName>
        <ecNumber evidence="5 16">2.3.2.27</ecNumber>
    </recommendedName>
    <alternativeName>
        <fullName evidence="16">RING-type E3 ubiquitin transferase listerin</fullName>
    </alternativeName>
</protein>
<evidence type="ECO:0000256" key="10">
    <source>
        <dbReference type="ARBA" id="ARBA00022737"/>
    </source>
</evidence>
<keyword evidence="9 16" id="KW-0479">Metal-binding</keyword>
<dbReference type="GeneID" id="80926399"/>
<comment type="function">
    <text evidence="16">E3 ubiquitin-protein ligase. Component of the ribosome quality control complex (RQC), a ribosome-associated complex that mediates ubiquitination and extraction of incompletely synthesized nascent chains for proteasomal degradation.</text>
</comment>
<evidence type="ECO:0000256" key="5">
    <source>
        <dbReference type="ARBA" id="ARBA00012483"/>
    </source>
</evidence>
<comment type="function">
    <text evidence="14">E3 ubiquitin-protein ligase component of the ribosome quality control complex (RQC), a ribosome-associated complex that mediates ubiquitination and extraction of incompletely synthesized nascent chains for proteasomal degradation. Mediates ubiquitination of proteins derived from mRNAs lacking stop codons (non-stop proteins) and other translation arrest products induced by poly-lysine sequences and tandem rare codons. Ubiquitination leads to CDC48 recruitment for extraction and degradation of the incomplete translation product. May indirectly play a role in chromatin function and transcription.</text>
</comment>
<sequence length="1564" mass="180398">MSFGGINTFQQYNTDLGLGHNGVRISLNYFDGLPDSSLSNSLSSNELKLIFKSLLKRDETTKEKALTDLSILISDFDQNEYLFNDIFLLCWSQVYAKLIVSDYKVIRLQSHQITIMLIKTLKKKISKFLKDFIPLILLGTCELDYGVAKPCFNELKDCFNNDSAKINALWVVFREQLLDLIKETVLNENEDTISDERYSTKEESVFRYHRIIASAVLLLIKLLAHNKDIYEHKSSCIKDILSDESIWKLLNLKINQNTNIFETVLQLIGVLYASRYTDSNEDILKLAVKRLFKSLAHVSSKNILKVSPVLPSMINLLATLNNFKEGEIWTYDKSSKNKLLGFLSVSCTSPSPGFFKSVLALYTSTKSQSFLDYDLEWLPIWQKSIQRLNEKTFSGRNGAEVLNEFWANFLTFAEDSLEKKVEEMVELEIFNTLSSGKSLVEFTNLNRTLCDALPSGRWEKEIEHFFKSDDETRKRKLYYEKNLFALLVIAPNNESAIISLFDFFARLIETGPSNVFTIYKGVYEDLNYFLDSEMVFLSEKINNFIYEIPTWVEEATYQNFASIMAHYSKSTFFKTNETADAITSLEDFFTVALSLNVPRAVVLNTMNELSNDAYERLSRSDSLELESYIEDYLKSYRFDSNEELFSGKKRFLNQKTIITLYRSAATNDQIEQFCAVLPHLDKKLFSVLLLDTDFLSGALYEVSQSTNEELFKSSLRLAKENSRIAAKLAQVILQHAEVHFTLATKEKYISHAVQLINDCSEAAVEFFPIGTAGIFAKYVPTIDYRSSLVNILGMNTHLLDTDNKPMNSKSTQKLIRYALFLDSLLKVSPEYVSNRMIAFITVVSELVIDYNCLSEEPNDSYYDFEHTFFRHNKANPDFSLIVESFMHPADGDVPLFTTEVAEGNYVYFFYYSRVLYKVLMNGIDTVSSSKVNEFLPLIENYITKTVRNQKSTDKDYVLCAILLLVFNRANCKGEMSKVRTLLASQLIGIGEMELVDREYKSLILLNNLLDTSSGDDKFVPIAPQRLNMVFRSIGKWLDGGLAYESSFITVRLVLLEFFTKLLRFEGVRDLGVTAFQISDRLLADSLSMCQIDDTLFLLELRSSCLSLHDTLSLSVYRNDKEVSQYSDEIFENLIELAFLNYSQERKNQISTLFYKKMNKAISSMKLENLEAQYERIFDAVLYNKEIGDNINQLRLLTSLLGSLILKTQQENTIEYELKVQNQIGSDEDDDDSNDHVNSKFKLPQELLQKVINNVPKEYLEYEDKNTFIKYLWYLHLILMYFQDTSYNMRQLFIDQLKEADLINKMFDFITDQIDLRDTEFWKQVNINEISGYDIISNDFSPYKEDIFEECKKLLGHTLYQLFNNVGSLTSTWWINIKDRSLQNDIEKFVAQFISPILINNEFNDINSKMDNLTSNDDALTIKLNNITNEVKASYLIDEQKLEISFKLPKNYPLTNIQVTGVSRVGISEQKWKQWIMSTQHVIIGMNGSVLDSLELFTKNVHLQFSGFEECAICYSILHAVDRKLPSKTCPTCKNKFHGACLYKWFRSSGNNTCPLCRSEIPFRR</sequence>
<dbReference type="GO" id="GO:0072344">
    <property type="term" value="P:rescue of stalled ribosome"/>
    <property type="evidence" value="ECO:0007669"/>
    <property type="project" value="UniProtKB-UniRule"/>
</dbReference>
<keyword evidence="7" id="KW-0963">Cytoplasm</keyword>
<evidence type="ECO:0000256" key="7">
    <source>
        <dbReference type="ARBA" id="ARBA00022490"/>
    </source>
</evidence>
<dbReference type="PANTHER" id="PTHR12389:SF0">
    <property type="entry name" value="E3 UBIQUITIN-PROTEIN LIGASE LISTERIN"/>
    <property type="match status" value="1"/>
</dbReference>
<dbReference type="PROSITE" id="PS50089">
    <property type="entry name" value="ZF_RING_2"/>
    <property type="match status" value="1"/>
</dbReference>
<dbReference type="GO" id="GO:0061630">
    <property type="term" value="F:ubiquitin protein ligase activity"/>
    <property type="evidence" value="ECO:0007669"/>
    <property type="project" value="UniProtKB-UniRule"/>
</dbReference>
<dbReference type="GO" id="GO:1990112">
    <property type="term" value="C:RQC complex"/>
    <property type="evidence" value="ECO:0007669"/>
    <property type="project" value="UniProtKB-UniRule"/>
</dbReference>
<dbReference type="Pfam" id="PF23009">
    <property type="entry name" value="UBC_like"/>
    <property type="match status" value="1"/>
</dbReference>
<evidence type="ECO:0000256" key="4">
    <source>
        <dbReference type="ARBA" id="ARBA00007997"/>
    </source>
</evidence>
<dbReference type="EC" id="2.3.2.27" evidence="5 16"/>